<dbReference type="Pfam" id="PF21355">
    <property type="entry name" value="TRAF-mep_MATH"/>
    <property type="match status" value="1"/>
</dbReference>
<dbReference type="InterPro" id="IPR008974">
    <property type="entry name" value="TRAF-like"/>
</dbReference>
<dbReference type="SUPFAM" id="SSF57850">
    <property type="entry name" value="RING/U-box"/>
    <property type="match status" value="1"/>
</dbReference>
<evidence type="ECO:0000313" key="13">
    <source>
        <dbReference type="EMBL" id="CAK8676955.1"/>
    </source>
</evidence>
<evidence type="ECO:0000256" key="1">
    <source>
        <dbReference type="ARBA" id="ARBA00004496"/>
    </source>
</evidence>
<keyword evidence="3 7" id="KW-0479">Metal-binding</keyword>
<dbReference type="SMART" id="SM00061">
    <property type="entry name" value="MATH"/>
    <property type="match status" value="1"/>
</dbReference>
<keyword evidence="4" id="KW-0677">Repeat</keyword>
<proteinExistence type="predicted"/>
<keyword evidence="14" id="KW-1185">Reference proteome</keyword>
<comment type="subcellular location">
    <subcellularLocation>
        <location evidence="1">Cytoplasm</location>
    </subcellularLocation>
</comment>
<evidence type="ECO:0000256" key="8">
    <source>
        <dbReference type="SAM" id="Coils"/>
    </source>
</evidence>
<feature type="zinc finger region" description="TRAF-type" evidence="7">
    <location>
        <begin position="126"/>
        <end position="168"/>
    </location>
</feature>
<dbReference type="InterPro" id="IPR049342">
    <property type="entry name" value="TRAF1-6_MATH_dom"/>
</dbReference>
<protein>
    <recommendedName>
        <fullName evidence="15">RING-type E3 ubiquitin transferase</fullName>
    </recommendedName>
</protein>
<feature type="region of interest" description="Disordered" evidence="9">
    <location>
        <begin position="1"/>
        <end position="20"/>
    </location>
</feature>
<evidence type="ECO:0000256" key="6">
    <source>
        <dbReference type="ARBA" id="ARBA00022833"/>
    </source>
</evidence>
<evidence type="ECO:0008006" key="15">
    <source>
        <dbReference type="Google" id="ProtNLM"/>
    </source>
</evidence>
<accession>A0ABP0FBB8</accession>
<dbReference type="Gene3D" id="3.30.40.10">
    <property type="entry name" value="Zinc/RING finger domain, C3HC4 (zinc finger)"/>
    <property type="match status" value="3"/>
</dbReference>
<dbReference type="PROSITE" id="PS50144">
    <property type="entry name" value="MATH"/>
    <property type="match status" value="1"/>
</dbReference>
<comment type="caution">
    <text evidence="13">The sequence shown here is derived from an EMBL/GenBank/DDBJ whole genome shotgun (WGS) entry which is preliminary data.</text>
</comment>
<evidence type="ECO:0000256" key="2">
    <source>
        <dbReference type="ARBA" id="ARBA00022490"/>
    </source>
</evidence>
<feature type="domain" description="TRAF-type" evidence="12">
    <location>
        <begin position="179"/>
        <end position="236"/>
    </location>
</feature>
<feature type="domain" description="MATH" evidence="11">
    <location>
        <begin position="445"/>
        <end position="594"/>
    </location>
</feature>
<feature type="coiled-coil region" evidence="8">
    <location>
        <begin position="415"/>
        <end position="442"/>
    </location>
</feature>
<sequence length="602" mass="68923">MEDILEQRSPMSSPDVVTNETNGFDQGATVGYDYEFIPTLDNKYMCPICLLALRDPVQTSCGHRFCHLCILRCIRNQARCPVDQIPLSSKQLFQDRSAHREVLDLKVKCSNDGCDVVLELRHMQKHHDICPFLQVPCKYYCGVTFALSESHFHYESQCTHRPVRCSVCQQTYPLNAAMAHEEDCKQHEPVECEHCKHKFKRYRLNQHISGECPQAPIKCVFDNVGCHKQHPRHHIEEHMKKSTQVHLQYLLSTVTALQKQSNTLQESLMKAQENFKTFNVISSQSAPLSQVPPSTKILDLDELSCTITNINLYDSDSEIHHDTSPATEVDEKDEFDEIALIKASHKQLEERYGRSASSSSSVASSPVVLPNTFNTTDVCTCKAAAGLKVLQNKHTDHDEKIVSLDHHVRELVAKMENQVLQMKDINTKLSAVEQRLEQQELRCCNGLYYWKIKEYAKLRRAATIGDMPVLHSPGFYTSPQGYRMCIRANLDGVENAQGTHLSLFVHIMKGEYDDFLTWPFYGTITLTIINQRELPSQRMNISETLEARSNLMAFQRPTTERNQKGYGYIDFYPLRMLETNGFTKNNTLVIKAQVRVYENPVK</sequence>
<keyword evidence="8" id="KW-0175">Coiled coil</keyword>
<keyword evidence="5 7" id="KW-0863">Zinc-finger</keyword>
<keyword evidence="6 7" id="KW-0862">Zinc</keyword>
<evidence type="ECO:0000259" key="10">
    <source>
        <dbReference type="PROSITE" id="PS50089"/>
    </source>
</evidence>
<evidence type="ECO:0000259" key="12">
    <source>
        <dbReference type="PROSITE" id="PS50145"/>
    </source>
</evidence>
<evidence type="ECO:0000256" key="4">
    <source>
        <dbReference type="ARBA" id="ARBA00022737"/>
    </source>
</evidence>
<evidence type="ECO:0000259" key="11">
    <source>
        <dbReference type="PROSITE" id="PS50144"/>
    </source>
</evidence>
<dbReference type="PANTHER" id="PTHR10131:SF152">
    <property type="entry name" value="TNF RECEPTOR-ASSOCIATED FACTOR 6"/>
    <property type="match status" value="1"/>
</dbReference>
<dbReference type="InterPro" id="IPR001841">
    <property type="entry name" value="Znf_RING"/>
</dbReference>
<dbReference type="InterPro" id="IPR013083">
    <property type="entry name" value="Znf_RING/FYVE/PHD"/>
</dbReference>
<dbReference type="InterPro" id="IPR002083">
    <property type="entry name" value="MATH/TRAF_dom"/>
</dbReference>
<dbReference type="InterPro" id="IPR001293">
    <property type="entry name" value="Znf_TRAF"/>
</dbReference>
<dbReference type="SMART" id="SM00184">
    <property type="entry name" value="RING"/>
    <property type="match status" value="1"/>
</dbReference>
<feature type="domain" description="TRAF-type" evidence="12">
    <location>
        <begin position="126"/>
        <end position="168"/>
    </location>
</feature>
<reference evidence="13 14" key="1">
    <citation type="submission" date="2024-02" db="EMBL/GenBank/DDBJ databases">
        <authorList>
            <person name="Daric V."/>
            <person name="Darras S."/>
        </authorList>
    </citation>
    <scope>NUCLEOTIDE SEQUENCE [LARGE SCALE GENOMIC DNA]</scope>
</reference>
<evidence type="ECO:0000256" key="9">
    <source>
        <dbReference type="SAM" id="MobiDB-lite"/>
    </source>
</evidence>
<feature type="domain" description="RING-type" evidence="10">
    <location>
        <begin position="46"/>
        <end position="84"/>
    </location>
</feature>
<name>A0ABP0FBB8_CLALP</name>
<dbReference type="Gene3D" id="2.60.210.10">
    <property type="entry name" value="Apoptosis, Tumor Necrosis Factor Receptor Associated Protein 2, Chain A"/>
    <property type="match status" value="1"/>
</dbReference>
<dbReference type="Pfam" id="PF13923">
    <property type="entry name" value="zf-C3HC4_2"/>
    <property type="match status" value="1"/>
</dbReference>
<dbReference type="PANTHER" id="PTHR10131">
    <property type="entry name" value="TNF RECEPTOR ASSOCIATED FACTOR"/>
    <property type="match status" value="1"/>
</dbReference>
<evidence type="ECO:0000256" key="3">
    <source>
        <dbReference type="ARBA" id="ARBA00022723"/>
    </source>
</evidence>
<evidence type="ECO:0000313" key="14">
    <source>
        <dbReference type="Proteomes" id="UP001642483"/>
    </source>
</evidence>
<evidence type="ECO:0000256" key="5">
    <source>
        <dbReference type="ARBA" id="ARBA00022771"/>
    </source>
</evidence>
<dbReference type="EMBL" id="CAWYQH010000035">
    <property type="protein sequence ID" value="CAK8676955.1"/>
    <property type="molecule type" value="Genomic_DNA"/>
</dbReference>
<dbReference type="Pfam" id="PF02176">
    <property type="entry name" value="zf-TRAF"/>
    <property type="match status" value="1"/>
</dbReference>
<dbReference type="PROSITE" id="PS50145">
    <property type="entry name" value="ZF_TRAF"/>
    <property type="match status" value="2"/>
</dbReference>
<dbReference type="PIRSF" id="PIRSF015614">
    <property type="entry name" value="TRAF"/>
    <property type="match status" value="1"/>
</dbReference>
<dbReference type="SUPFAM" id="SSF49599">
    <property type="entry name" value="TRAF domain-like"/>
    <property type="match status" value="3"/>
</dbReference>
<organism evidence="13 14">
    <name type="scientific">Clavelina lepadiformis</name>
    <name type="common">Light-bulb sea squirt</name>
    <name type="synonym">Ascidia lepadiformis</name>
    <dbReference type="NCBI Taxonomy" id="159417"/>
    <lineage>
        <taxon>Eukaryota</taxon>
        <taxon>Metazoa</taxon>
        <taxon>Chordata</taxon>
        <taxon>Tunicata</taxon>
        <taxon>Ascidiacea</taxon>
        <taxon>Aplousobranchia</taxon>
        <taxon>Clavelinidae</taxon>
        <taxon>Clavelina</taxon>
    </lineage>
</organism>
<evidence type="ECO:0000256" key="7">
    <source>
        <dbReference type="PROSITE-ProRule" id="PRU00207"/>
    </source>
</evidence>
<dbReference type="PROSITE" id="PS50089">
    <property type="entry name" value="ZF_RING_2"/>
    <property type="match status" value="1"/>
</dbReference>
<gene>
    <name evidence="13" type="ORF">CVLEPA_LOCUS6371</name>
</gene>
<dbReference type="Proteomes" id="UP001642483">
    <property type="component" value="Unassembled WGS sequence"/>
</dbReference>
<feature type="compositionally biased region" description="Polar residues" evidence="9">
    <location>
        <begin position="9"/>
        <end position="20"/>
    </location>
</feature>
<dbReference type="InterPro" id="IPR017907">
    <property type="entry name" value="Znf_RING_CS"/>
</dbReference>
<keyword evidence="2" id="KW-0963">Cytoplasm</keyword>
<feature type="zinc finger region" description="TRAF-type" evidence="7">
    <location>
        <begin position="179"/>
        <end position="236"/>
    </location>
</feature>
<dbReference type="PROSITE" id="PS00518">
    <property type="entry name" value="ZF_RING_1"/>
    <property type="match status" value="1"/>
</dbReference>
<dbReference type="InterPro" id="IPR012227">
    <property type="entry name" value="TNF_rcpt-assoc_TRAF_met"/>
</dbReference>